<evidence type="ECO:0000313" key="1">
    <source>
        <dbReference type="EnsemblMetazoa" id="GAUT040932-PA"/>
    </source>
</evidence>
<sequence>MLRSSWHFRQRIVVPILKNLSVKWTKHRSVLKVDCLELLASLLTTPEAGVRFHQHWPGETFSTNKCSNREYLVAGVITLSVSTVSPSELGVDVKLRLIPGWADSSLCSESASHIKCFCPSVDWLTNTTSLLSFLFSAKSFLFVSLLSANNSIDSFEVEDSKSLSESEQQLELSFLFESLLYAPTVPALVAYNRQQLEAENFLTSSVHAWVKDHSNLNGNSSIRYFSFNKRLFTPPLMLVCANSSIEACAKSPFNKGCLVLSKYWCSRSNGFSGNSQADCSDDIGINFSSY</sequence>
<keyword evidence="2" id="KW-1185">Reference proteome</keyword>
<dbReference type="Proteomes" id="UP000078200">
    <property type="component" value="Unassembled WGS sequence"/>
</dbReference>
<organism evidence="1 2">
    <name type="scientific">Glossina austeni</name>
    <name type="common">Savannah tsetse fly</name>
    <dbReference type="NCBI Taxonomy" id="7395"/>
    <lineage>
        <taxon>Eukaryota</taxon>
        <taxon>Metazoa</taxon>
        <taxon>Ecdysozoa</taxon>
        <taxon>Arthropoda</taxon>
        <taxon>Hexapoda</taxon>
        <taxon>Insecta</taxon>
        <taxon>Pterygota</taxon>
        <taxon>Neoptera</taxon>
        <taxon>Endopterygota</taxon>
        <taxon>Diptera</taxon>
        <taxon>Brachycera</taxon>
        <taxon>Muscomorpha</taxon>
        <taxon>Hippoboscoidea</taxon>
        <taxon>Glossinidae</taxon>
        <taxon>Glossina</taxon>
    </lineage>
</organism>
<protein>
    <submittedName>
        <fullName evidence="1">Uncharacterized protein</fullName>
    </submittedName>
</protein>
<reference evidence="1" key="1">
    <citation type="submission" date="2020-05" db="UniProtKB">
        <authorList>
            <consortium name="EnsemblMetazoa"/>
        </authorList>
    </citation>
    <scope>IDENTIFICATION</scope>
    <source>
        <strain evidence="1">TTRI</strain>
    </source>
</reference>
<proteinExistence type="predicted"/>
<dbReference type="AlphaFoldDB" id="A0A1A9VLP2"/>
<accession>A0A1A9VLP2</accession>
<dbReference type="EnsemblMetazoa" id="GAUT040932-RA">
    <property type="protein sequence ID" value="GAUT040932-PA"/>
    <property type="gene ID" value="GAUT040932"/>
</dbReference>
<evidence type="ECO:0000313" key="2">
    <source>
        <dbReference type="Proteomes" id="UP000078200"/>
    </source>
</evidence>
<dbReference type="VEuPathDB" id="VectorBase:GAUT040932"/>
<name>A0A1A9VLP2_GLOAU</name>